<evidence type="ECO:0000313" key="1">
    <source>
        <dbReference type="EMBL" id="PXY91427.1"/>
    </source>
</evidence>
<organism evidence="1 2">
    <name type="scientific">Gilliamella apis</name>
    <dbReference type="NCBI Taxonomy" id="1970738"/>
    <lineage>
        <taxon>Bacteria</taxon>
        <taxon>Pseudomonadati</taxon>
        <taxon>Pseudomonadota</taxon>
        <taxon>Gammaproteobacteria</taxon>
        <taxon>Orbales</taxon>
        <taxon>Orbaceae</taxon>
        <taxon>Gilliamella</taxon>
    </lineage>
</organism>
<accession>A0A2V4DNI0</accession>
<dbReference type="OrthoDB" id="6447504at2"/>
<comment type="caution">
    <text evidence="1">The sequence shown here is derived from an EMBL/GenBank/DDBJ whole genome shotgun (WGS) entry which is preliminary data.</text>
</comment>
<dbReference type="Gene3D" id="1.10.1220.10">
    <property type="entry name" value="Met repressor-like"/>
    <property type="match status" value="1"/>
</dbReference>
<name>A0A2V4DNI0_9GAMM</name>
<gene>
    <name evidence="1" type="ORF">DKK78_03595</name>
</gene>
<keyword evidence="2" id="KW-1185">Reference proteome</keyword>
<sequence length="60" mass="7210">MIHEVSKIKPFPTRMPDDLREWYEKEAECSRRSLNFVIVEALAEHKEKKIKQREVKNANI</sequence>
<dbReference type="EMBL" id="QGLO01000004">
    <property type="protein sequence ID" value="PXY91427.1"/>
    <property type="molecule type" value="Genomic_DNA"/>
</dbReference>
<protein>
    <recommendedName>
        <fullName evidence="3">Arc-like DNA binding domain-containing protein</fullName>
    </recommendedName>
</protein>
<dbReference type="AlphaFoldDB" id="A0A2V4DNI0"/>
<dbReference type="InterPro" id="IPR013321">
    <property type="entry name" value="Arc_rbn_hlx_hlx"/>
</dbReference>
<evidence type="ECO:0008006" key="3">
    <source>
        <dbReference type="Google" id="ProtNLM"/>
    </source>
</evidence>
<dbReference type="GO" id="GO:0006355">
    <property type="term" value="P:regulation of DNA-templated transcription"/>
    <property type="evidence" value="ECO:0007669"/>
    <property type="project" value="InterPro"/>
</dbReference>
<dbReference type="InterPro" id="IPR010985">
    <property type="entry name" value="Ribbon_hlx_hlx"/>
</dbReference>
<dbReference type="RefSeq" id="WP_110447396.1">
    <property type="nucleotide sequence ID" value="NZ_QGLO01000004.1"/>
</dbReference>
<proteinExistence type="predicted"/>
<evidence type="ECO:0000313" key="2">
    <source>
        <dbReference type="Proteomes" id="UP000247673"/>
    </source>
</evidence>
<reference evidence="1 2" key="1">
    <citation type="submission" date="2018-05" db="EMBL/GenBank/DDBJ databases">
        <title>Reference genomes for bee gut microbiota database.</title>
        <authorList>
            <person name="Ellegaard K.M."/>
        </authorList>
    </citation>
    <scope>NUCLEOTIDE SEQUENCE [LARGE SCALE GENOMIC DNA]</scope>
    <source>
        <strain evidence="1 2">ESL0172</strain>
    </source>
</reference>
<dbReference type="Proteomes" id="UP000247673">
    <property type="component" value="Unassembled WGS sequence"/>
</dbReference>
<dbReference type="SUPFAM" id="SSF47598">
    <property type="entry name" value="Ribbon-helix-helix"/>
    <property type="match status" value="1"/>
</dbReference>